<name>A0A2C9XVS6_9GAMM</name>
<evidence type="ECO:0000313" key="2">
    <source>
        <dbReference type="EMBL" id="OTQ09002.1"/>
    </source>
</evidence>
<dbReference type="EMBL" id="NART01000057">
    <property type="protein sequence ID" value="OTQ09002.1"/>
    <property type="molecule type" value="Genomic_DNA"/>
</dbReference>
<dbReference type="OrthoDB" id="4933449at2"/>
<accession>A0A2C9XVS6</accession>
<evidence type="ECO:0008006" key="5">
    <source>
        <dbReference type="Google" id="ProtNLM"/>
    </source>
</evidence>
<dbReference type="InterPro" id="IPR021530">
    <property type="entry name" value="AllH-like"/>
</dbReference>
<dbReference type="Proteomes" id="UP000194800">
    <property type="component" value="Unassembled WGS sequence"/>
</dbReference>
<evidence type="ECO:0000313" key="3">
    <source>
        <dbReference type="Proteomes" id="UP000194800"/>
    </source>
</evidence>
<protein>
    <recommendedName>
        <fullName evidence="5">DUF2877 domain-containing protein</fullName>
    </recommendedName>
</protein>
<reference evidence="3 4" key="1">
    <citation type="submission" date="2017-03" db="EMBL/GenBank/DDBJ databases">
        <title>Comparative genomics of honeybee gut symbionts reveal geographically distinct and subgroup specific antibiotic resistance.</title>
        <authorList>
            <person name="Ludvigsen J."/>
            <person name="Porcellato D."/>
            <person name="Labee-Lund T.M."/>
            <person name="Amdam G.V."/>
            <person name="Rudi K."/>
        </authorList>
    </citation>
    <scope>NUCLEOTIDE SEQUENCE [LARGE SCALE GENOMIC DNA]</scope>
    <source>
        <strain evidence="1 4">A-7-12</strain>
        <strain evidence="2 3">A-9-12</strain>
    </source>
</reference>
<gene>
    <name evidence="2" type="ORF">B6C91_10515</name>
    <name evidence="1" type="ORF">B6D08_11915</name>
</gene>
<dbReference type="EMBL" id="NARP01000036">
    <property type="protein sequence ID" value="OTP98200.1"/>
    <property type="molecule type" value="Genomic_DNA"/>
</dbReference>
<organism evidence="1 4">
    <name type="scientific">Gilliamella apicola</name>
    <dbReference type="NCBI Taxonomy" id="1196095"/>
    <lineage>
        <taxon>Bacteria</taxon>
        <taxon>Pseudomonadati</taxon>
        <taxon>Pseudomonadota</taxon>
        <taxon>Gammaproteobacteria</taxon>
        <taxon>Orbales</taxon>
        <taxon>Orbaceae</taxon>
        <taxon>Gilliamella</taxon>
    </lineage>
</organism>
<keyword evidence="3" id="KW-1185">Reference proteome</keyword>
<dbReference type="RefSeq" id="WP_086301588.1">
    <property type="nucleotide sequence ID" value="NZ_CAMLEZ010000039.1"/>
</dbReference>
<dbReference type="AlphaFoldDB" id="A0A2C9XVS6"/>
<evidence type="ECO:0000313" key="4">
    <source>
        <dbReference type="Proteomes" id="UP000194977"/>
    </source>
</evidence>
<proteinExistence type="predicted"/>
<evidence type="ECO:0000313" key="1">
    <source>
        <dbReference type="EMBL" id="OTP98200.1"/>
    </source>
</evidence>
<sequence>MKCNYAENKLLTKAISTSLTATSFVADANRQCCLSSRQNTLQQIKPLIISAHAPNVKSELSLFSLHEHTVNLINHQQQLLTLHRYGSGLSPMGWVLKINDFDVIKSRLANGHLTITQQINGDLLLNDVLLNYNTHICNMTLKCRAGTQLDKTAIRQLLVQINYPTGLFGLLQENIINNPAPELVILCDQLNRLMLGQYADITQFIGLGPGLTPSFDDIMVGIFSVLASDHRFKSKIEQLKTAMLALPLDALTTTISATFLKYALQGQFSLSVLNVIERLNQHNYVHRAFHNLLNYGHTSGADLLLGIWLGIDRFLIRD</sequence>
<dbReference type="Proteomes" id="UP000194977">
    <property type="component" value="Unassembled WGS sequence"/>
</dbReference>
<dbReference type="Pfam" id="PF11392">
    <property type="entry name" value="AllH"/>
    <property type="match status" value="1"/>
</dbReference>
<comment type="caution">
    <text evidence="1">The sequence shown here is derived from an EMBL/GenBank/DDBJ whole genome shotgun (WGS) entry which is preliminary data.</text>
</comment>